<dbReference type="PANTHER" id="PTHR43394:SF1">
    <property type="entry name" value="ATP-BINDING CASSETTE SUB-FAMILY B MEMBER 10, MITOCHONDRIAL"/>
    <property type="match status" value="1"/>
</dbReference>
<dbReference type="PROSITE" id="PS00211">
    <property type="entry name" value="ABC_TRANSPORTER_1"/>
    <property type="match status" value="1"/>
</dbReference>
<dbReference type="PROSITE" id="PS50893">
    <property type="entry name" value="ABC_TRANSPORTER_2"/>
    <property type="match status" value="1"/>
</dbReference>
<feature type="transmembrane region" description="Helical" evidence="10">
    <location>
        <begin position="268"/>
        <end position="292"/>
    </location>
</feature>
<dbReference type="SMART" id="SM00382">
    <property type="entry name" value="AAA"/>
    <property type="match status" value="1"/>
</dbReference>
<dbReference type="Gene3D" id="1.20.1560.10">
    <property type="entry name" value="ABC transporter type 1, transmembrane domain"/>
    <property type="match status" value="1"/>
</dbReference>
<dbReference type="InterPro" id="IPR017871">
    <property type="entry name" value="ABC_transporter-like_CS"/>
</dbReference>
<dbReference type="OrthoDB" id="9806127at2"/>
<dbReference type="CDD" id="cd18546">
    <property type="entry name" value="ABC_6TM_Rv0194_D2_like"/>
    <property type="match status" value="1"/>
</dbReference>
<evidence type="ECO:0000256" key="4">
    <source>
        <dbReference type="ARBA" id="ARBA00022692"/>
    </source>
</evidence>
<dbReference type="SUPFAM" id="SSF52540">
    <property type="entry name" value="P-loop containing nucleoside triphosphate hydrolases"/>
    <property type="match status" value="1"/>
</dbReference>
<dbReference type="PROSITE" id="PS50929">
    <property type="entry name" value="ABC_TM1F"/>
    <property type="match status" value="1"/>
</dbReference>
<keyword evidence="7 10" id="KW-1133">Transmembrane helix</keyword>
<dbReference type="InterPro" id="IPR036640">
    <property type="entry name" value="ABC1_TM_sf"/>
</dbReference>
<evidence type="ECO:0000259" key="11">
    <source>
        <dbReference type="PROSITE" id="PS50893"/>
    </source>
</evidence>
<feature type="domain" description="ABC transporter" evidence="11">
    <location>
        <begin position="368"/>
        <end position="629"/>
    </location>
</feature>
<keyword evidence="14" id="KW-1185">Reference proteome</keyword>
<evidence type="ECO:0000313" key="13">
    <source>
        <dbReference type="EMBL" id="EHN09684.1"/>
    </source>
</evidence>
<dbReference type="Gene3D" id="3.40.50.300">
    <property type="entry name" value="P-loop containing nucleotide triphosphate hydrolases"/>
    <property type="match status" value="1"/>
</dbReference>
<dbReference type="GO" id="GO:0015421">
    <property type="term" value="F:ABC-type oligopeptide transporter activity"/>
    <property type="evidence" value="ECO:0007669"/>
    <property type="project" value="TreeGrafter"/>
</dbReference>
<evidence type="ECO:0000256" key="3">
    <source>
        <dbReference type="ARBA" id="ARBA00022475"/>
    </source>
</evidence>
<evidence type="ECO:0000259" key="12">
    <source>
        <dbReference type="PROSITE" id="PS50929"/>
    </source>
</evidence>
<keyword evidence="6" id="KW-0067">ATP-binding</keyword>
<evidence type="ECO:0000256" key="2">
    <source>
        <dbReference type="ARBA" id="ARBA00022448"/>
    </source>
</evidence>
<keyword evidence="8 10" id="KW-0472">Membrane</keyword>
<keyword evidence="2" id="KW-0813">Transport</keyword>
<sequence length="643" mass="68331">MSAPGPSESGSTTRRGAAFADIRRRQQATRGRGRRTRSLFGMMRPYRGRIAILLVALLVATAASLAPAPLAAKAVDDGLSKGNLDHLTVLVAVLLGVSLVGLVATVVRDRLVGWLGARLLSDLRERIFRHLLQMPVSYHERQRAGVLVSRMTNDVDALQTMISSSLVTLISSVLMLLGSIVILISLDLKLALITFTTIPVLLLGSLAFRLASVDAFARTRETIGAITAHLQETLSGVRVIRSYGREQGHLDRFHELGDENRRANMKTVYLNAAYFPAVEYLSTAAIVIVLLVGGAEAIDGAVTIGVLIGFVTALDNFFGPITELSNVYTTFQSGMAALEKIGALLDQESTLTDPAHPRELPDPLRGELRFEHVTFGYGVPSRGGSASAGGTGASSSPIVLHDIDLTIPAGATVALVGSTGAGKSTLVKLAARFIDPSEGRVLLDGVDLRDLRQRELRSRMGIVPQEGFLFSGTVAENIAFGRDGATREDVERVVASLGAGDVLDQLPQGLDTEVGERGGSLSAGQRQLVAFARALIAGAPANGDGRLGGPSILLLDEATANVDLRTERRIEEALELLLSDRTAIVIAHRLSTIRSADLIAVVEHGRICEAGTHEELLVRGGAYAKLHEDWQRGTTDAPSAAAS</sequence>
<dbReference type="InterPro" id="IPR003593">
    <property type="entry name" value="AAA+_ATPase"/>
</dbReference>
<dbReference type="EMBL" id="AGUD01000259">
    <property type="protein sequence ID" value="EHN09684.1"/>
    <property type="molecule type" value="Genomic_DNA"/>
</dbReference>
<dbReference type="AlphaFoldDB" id="H0E9F1"/>
<dbReference type="RefSeq" id="WP_007577595.1">
    <property type="nucleotide sequence ID" value="NZ_AGUD01000259.1"/>
</dbReference>
<evidence type="ECO:0000313" key="14">
    <source>
        <dbReference type="Proteomes" id="UP000005143"/>
    </source>
</evidence>
<feature type="domain" description="ABC transmembrane type-1" evidence="12">
    <location>
        <begin position="51"/>
        <end position="333"/>
    </location>
</feature>
<accession>H0E9F1</accession>
<comment type="caution">
    <text evidence="13">The sequence shown here is derived from an EMBL/GenBank/DDBJ whole genome shotgun (WGS) entry which is preliminary data.</text>
</comment>
<evidence type="ECO:0000256" key="7">
    <source>
        <dbReference type="ARBA" id="ARBA00022989"/>
    </source>
</evidence>
<protein>
    <submittedName>
        <fullName evidence="13">ABC transporter related protein</fullName>
    </submittedName>
</protein>
<reference evidence="13 14" key="1">
    <citation type="journal article" date="2013" name="Biodegradation">
        <title>Quantitative proteomic analysis of ibuprofen-degrading Patulibacter sp. strain I11.</title>
        <authorList>
            <person name="Almeida B."/>
            <person name="Kjeldal H."/>
            <person name="Lolas I."/>
            <person name="Knudsen A.D."/>
            <person name="Carvalho G."/>
            <person name="Nielsen K.L."/>
            <person name="Barreto Crespo M.T."/>
            <person name="Stensballe A."/>
            <person name="Nielsen J.L."/>
        </authorList>
    </citation>
    <scope>NUCLEOTIDE SEQUENCE [LARGE SCALE GENOMIC DNA]</scope>
    <source>
        <strain evidence="13 14">I11</strain>
    </source>
</reference>
<evidence type="ECO:0000256" key="10">
    <source>
        <dbReference type="SAM" id="Phobius"/>
    </source>
</evidence>
<evidence type="ECO:0000256" key="5">
    <source>
        <dbReference type="ARBA" id="ARBA00022741"/>
    </source>
</evidence>
<dbReference type="PANTHER" id="PTHR43394">
    <property type="entry name" value="ATP-DEPENDENT PERMEASE MDL1, MITOCHONDRIAL"/>
    <property type="match status" value="1"/>
</dbReference>
<keyword evidence="4 10" id="KW-0812">Transmembrane</keyword>
<organism evidence="13 14">
    <name type="scientific">Patulibacter medicamentivorans</name>
    <dbReference type="NCBI Taxonomy" id="1097667"/>
    <lineage>
        <taxon>Bacteria</taxon>
        <taxon>Bacillati</taxon>
        <taxon>Actinomycetota</taxon>
        <taxon>Thermoleophilia</taxon>
        <taxon>Solirubrobacterales</taxon>
        <taxon>Patulibacteraceae</taxon>
        <taxon>Patulibacter</taxon>
    </lineage>
</organism>
<evidence type="ECO:0000256" key="8">
    <source>
        <dbReference type="ARBA" id="ARBA00023136"/>
    </source>
</evidence>
<feature type="region of interest" description="Disordered" evidence="9">
    <location>
        <begin position="1"/>
        <end position="34"/>
    </location>
</feature>
<dbReference type="InterPro" id="IPR039421">
    <property type="entry name" value="Type_1_exporter"/>
</dbReference>
<name>H0E9F1_9ACTN</name>
<comment type="subcellular location">
    <subcellularLocation>
        <location evidence="1">Cell membrane</location>
        <topology evidence="1">Multi-pass membrane protein</topology>
    </subcellularLocation>
</comment>
<dbReference type="InterPro" id="IPR003439">
    <property type="entry name" value="ABC_transporter-like_ATP-bd"/>
</dbReference>
<dbReference type="InterPro" id="IPR027417">
    <property type="entry name" value="P-loop_NTPase"/>
</dbReference>
<gene>
    <name evidence="13" type="ORF">PAI11_34700</name>
</gene>
<dbReference type="GO" id="GO:0005886">
    <property type="term" value="C:plasma membrane"/>
    <property type="evidence" value="ECO:0007669"/>
    <property type="project" value="UniProtKB-SubCell"/>
</dbReference>
<dbReference type="FunFam" id="3.40.50.300:FF:000299">
    <property type="entry name" value="ABC transporter ATP-binding protein/permease"/>
    <property type="match status" value="1"/>
</dbReference>
<dbReference type="GO" id="GO:0016887">
    <property type="term" value="F:ATP hydrolysis activity"/>
    <property type="evidence" value="ECO:0007669"/>
    <property type="project" value="InterPro"/>
</dbReference>
<evidence type="ECO:0000256" key="1">
    <source>
        <dbReference type="ARBA" id="ARBA00004651"/>
    </source>
</evidence>
<dbReference type="SUPFAM" id="SSF90123">
    <property type="entry name" value="ABC transporter transmembrane region"/>
    <property type="match status" value="1"/>
</dbReference>
<dbReference type="Pfam" id="PF00005">
    <property type="entry name" value="ABC_tran"/>
    <property type="match status" value="1"/>
</dbReference>
<proteinExistence type="predicted"/>
<evidence type="ECO:0000256" key="6">
    <source>
        <dbReference type="ARBA" id="ARBA00022840"/>
    </source>
</evidence>
<dbReference type="Proteomes" id="UP000005143">
    <property type="component" value="Unassembled WGS sequence"/>
</dbReference>
<feature type="transmembrane region" description="Helical" evidence="10">
    <location>
        <begin position="88"/>
        <end position="107"/>
    </location>
</feature>
<dbReference type="Pfam" id="PF00664">
    <property type="entry name" value="ABC_membrane"/>
    <property type="match status" value="1"/>
</dbReference>
<evidence type="ECO:0000256" key="9">
    <source>
        <dbReference type="SAM" id="MobiDB-lite"/>
    </source>
</evidence>
<dbReference type="InterPro" id="IPR011527">
    <property type="entry name" value="ABC1_TM_dom"/>
</dbReference>
<feature type="transmembrane region" description="Helical" evidence="10">
    <location>
        <begin position="166"/>
        <end position="184"/>
    </location>
</feature>
<feature type="compositionally biased region" description="Basic residues" evidence="9">
    <location>
        <begin position="25"/>
        <end position="34"/>
    </location>
</feature>
<dbReference type="GO" id="GO:0005524">
    <property type="term" value="F:ATP binding"/>
    <property type="evidence" value="ECO:0007669"/>
    <property type="project" value="UniProtKB-KW"/>
</dbReference>
<feature type="transmembrane region" description="Helical" evidence="10">
    <location>
        <begin position="190"/>
        <end position="211"/>
    </location>
</feature>
<keyword evidence="3" id="KW-1003">Cell membrane</keyword>
<keyword evidence="5" id="KW-0547">Nucleotide-binding</keyword>